<reference evidence="1 2" key="1">
    <citation type="submission" date="2020-08" db="EMBL/GenBank/DDBJ databases">
        <title>Genomic Encyclopedia of Type Strains, Phase III (KMG-III): the genomes of soil and plant-associated and newly described type strains.</title>
        <authorList>
            <person name="Whitman W."/>
        </authorList>
    </citation>
    <scope>NUCLEOTIDE SEQUENCE [LARGE SCALE GENOMIC DNA]</scope>
    <source>
        <strain evidence="1 2">CECT 8075</strain>
    </source>
</reference>
<comment type="caution">
    <text evidence="1">The sequence shown here is derived from an EMBL/GenBank/DDBJ whole genome shotgun (WGS) entry which is preliminary data.</text>
</comment>
<gene>
    <name evidence="1" type="ORF">FHS27_005883</name>
</gene>
<evidence type="ECO:0000313" key="1">
    <source>
        <dbReference type="EMBL" id="MBB3210037.1"/>
    </source>
</evidence>
<name>A0A7W5H7W1_9BACT</name>
<sequence length="31" mass="3455">MLSKCTDHPPRVNCKVGGTNWEMAAFLFETA</sequence>
<keyword evidence="2" id="KW-1185">Reference proteome</keyword>
<proteinExistence type="predicted"/>
<accession>A0A7W5H7W1</accession>
<evidence type="ECO:0000313" key="2">
    <source>
        <dbReference type="Proteomes" id="UP000536179"/>
    </source>
</evidence>
<organism evidence="1 2">
    <name type="scientific">Aporhodopirellula rubra</name>
    <dbReference type="NCBI Taxonomy" id="980271"/>
    <lineage>
        <taxon>Bacteria</taxon>
        <taxon>Pseudomonadati</taxon>
        <taxon>Planctomycetota</taxon>
        <taxon>Planctomycetia</taxon>
        <taxon>Pirellulales</taxon>
        <taxon>Pirellulaceae</taxon>
        <taxon>Aporhodopirellula</taxon>
    </lineage>
</organism>
<dbReference type="AlphaFoldDB" id="A0A7W5H7W1"/>
<dbReference type="EMBL" id="JACHXU010000031">
    <property type="protein sequence ID" value="MBB3210037.1"/>
    <property type="molecule type" value="Genomic_DNA"/>
</dbReference>
<protein>
    <submittedName>
        <fullName evidence="1">Uncharacterized protein</fullName>
    </submittedName>
</protein>
<dbReference type="Proteomes" id="UP000536179">
    <property type="component" value="Unassembled WGS sequence"/>
</dbReference>